<dbReference type="AlphaFoldDB" id="A0A1E5C8A8"/>
<dbReference type="SUPFAM" id="SSF56801">
    <property type="entry name" value="Acetyl-CoA synthetase-like"/>
    <property type="match status" value="1"/>
</dbReference>
<reference evidence="3 4" key="1">
    <citation type="journal article" date="2012" name="Science">
        <title>Ecological populations of bacteria act as socially cohesive units of antibiotic production and resistance.</title>
        <authorList>
            <person name="Cordero O.X."/>
            <person name="Wildschutte H."/>
            <person name="Kirkup B."/>
            <person name="Proehl S."/>
            <person name="Ngo L."/>
            <person name="Hussain F."/>
            <person name="Le Roux F."/>
            <person name="Mincer T."/>
            <person name="Polz M.F."/>
        </authorList>
    </citation>
    <scope>NUCLEOTIDE SEQUENCE [LARGE SCALE GENOMIC DNA]</scope>
    <source>
        <strain evidence="3 4">FF-454</strain>
    </source>
</reference>
<dbReference type="EMBL" id="AJWN02000043">
    <property type="protein sequence ID" value="OEE61699.1"/>
    <property type="molecule type" value="Genomic_DNA"/>
</dbReference>
<evidence type="ECO:0000313" key="3">
    <source>
        <dbReference type="EMBL" id="OEE61699.1"/>
    </source>
</evidence>
<evidence type="ECO:0000259" key="1">
    <source>
        <dbReference type="Pfam" id="PF00501"/>
    </source>
</evidence>
<evidence type="ECO:0000313" key="4">
    <source>
        <dbReference type="Proteomes" id="UP000095039"/>
    </source>
</evidence>
<proteinExistence type="predicted"/>
<dbReference type="InterPro" id="IPR045851">
    <property type="entry name" value="AMP-bd_C_sf"/>
</dbReference>
<dbReference type="PANTHER" id="PTHR45398">
    <property type="match status" value="1"/>
</dbReference>
<dbReference type="Gene3D" id="3.30.300.30">
    <property type="match status" value="1"/>
</dbReference>
<dbReference type="InterPro" id="IPR042099">
    <property type="entry name" value="ANL_N_sf"/>
</dbReference>
<feature type="domain" description="ApeI dehydratase-like" evidence="2">
    <location>
        <begin position="475"/>
        <end position="561"/>
    </location>
</feature>
<gene>
    <name evidence="3" type="ORF">A1OK_08040</name>
</gene>
<dbReference type="InterPro" id="IPR054545">
    <property type="entry name" value="ApeI-like"/>
</dbReference>
<dbReference type="Pfam" id="PF22818">
    <property type="entry name" value="ApeI-like"/>
    <property type="match status" value="1"/>
</dbReference>
<dbReference type="PANTHER" id="PTHR45398:SF1">
    <property type="entry name" value="ENZYME, PUTATIVE (JCVI)-RELATED"/>
    <property type="match status" value="1"/>
</dbReference>
<dbReference type="Pfam" id="PF00501">
    <property type="entry name" value="AMP-binding"/>
    <property type="match status" value="1"/>
</dbReference>
<comment type="caution">
    <text evidence="3">The sequence shown here is derived from an EMBL/GenBank/DDBJ whole genome shotgun (WGS) entry which is preliminary data.</text>
</comment>
<dbReference type="InterPro" id="IPR029069">
    <property type="entry name" value="HotDog_dom_sf"/>
</dbReference>
<keyword evidence="4" id="KW-1185">Reference proteome</keyword>
<dbReference type="Gene3D" id="3.10.129.10">
    <property type="entry name" value="Hotdog Thioesterase"/>
    <property type="match status" value="1"/>
</dbReference>
<protein>
    <submittedName>
        <fullName evidence="3">Uncharacterized protein</fullName>
    </submittedName>
</protein>
<dbReference type="InterPro" id="IPR020845">
    <property type="entry name" value="AMP-binding_CS"/>
</dbReference>
<dbReference type="Proteomes" id="UP000095039">
    <property type="component" value="Unassembled WGS sequence"/>
</dbReference>
<dbReference type="InterPro" id="IPR000873">
    <property type="entry name" value="AMP-dep_synth/lig_dom"/>
</dbReference>
<dbReference type="RefSeq" id="WP_016960292.1">
    <property type="nucleotide sequence ID" value="NZ_AJWN02000043.1"/>
</dbReference>
<organism evidence="3 4">
    <name type="scientific">Enterovibrio norvegicus FF-454</name>
    <dbReference type="NCBI Taxonomy" id="1185651"/>
    <lineage>
        <taxon>Bacteria</taxon>
        <taxon>Pseudomonadati</taxon>
        <taxon>Pseudomonadota</taxon>
        <taxon>Gammaproteobacteria</taxon>
        <taxon>Vibrionales</taxon>
        <taxon>Vibrionaceae</taxon>
        <taxon>Enterovibrio</taxon>
    </lineage>
</organism>
<name>A0A1E5C8A8_9GAMM</name>
<accession>A0A1E5C8A8</accession>
<dbReference type="SUPFAM" id="SSF54637">
    <property type="entry name" value="Thioesterase/thiol ester dehydrase-isomerase"/>
    <property type="match status" value="1"/>
</dbReference>
<dbReference type="Gene3D" id="3.40.50.12780">
    <property type="entry name" value="N-terminal domain of ligase-like"/>
    <property type="match status" value="1"/>
</dbReference>
<dbReference type="PROSITE" id="PS00455">
    <property type="entry name" value="AMP_BINDING"/>
    <property type="match status" value="1"/>
</dbReference>
<evidence type="ECO:0000259" key="2">
    <source>
        <dbReference type="Pfam" id="PF22818"/>
    </source>
</evidence>
<feature type="domain" description="AMP-dependent synthetase/ligase" evidence="1">
    <location>
        <begin position="124"/>
        <end position="290"/>
    </location>
</feature>
<sequence length="572" mass="63731">MDFKPLSLLLSRPTDDDLFLVADGEIGFKTQRDFQHDVATLYHVLNTHPAARWAVCFDDSYYMAVAVLALSYAGKTVVIPGNIQIGALNELAHEFDAMLSDRHASVLPNNDAITLPIDHKSHHAIALDALSLDSIKIVLYTSGSSGKPKAIEKSLQQLQAEIDILEQTWGSELATSSIVSTVSHQHIYGLLFRVLWPLCARRTFSRTNAVYPQQHSTEQALSQTLISSPAQLKRLKQDHPRLCFCAVFSSGGPLPFNAAEKTEQYLGKRPFEVFGSTETGGIAHRQQHTDTATWTLFDGISATLTEQGCLRLRSPFIHPKVDYDTSDLCDFHNDGTFTLQGRADRIVKIEEKRVSLAEVENRLMDHTWIEDTVCIAKESADRQYIAAALVLSQEGKCACQNQGDAICRQTLRQHLAQWLDAISIPREYTIASHIPQNSQGKREANAVDELFTPSSKKKTTDRPPSVVKTAISNLHAELSLCVDSDLREFEGHFPGFAIYPGVSQINAVVHFALDIFGITAPFRSLDKLKFEAPIWPDMQVQLSMNWKPEKNALTFRLESTAGLHTRGVIHFD</sequence>